<comment type="similarity">
    <text evidence="2 10">Belongs to the disproportionating enzyme family.</text>
</comment>
<gene>
    <name evidence="12" type="primary">malQ</name>
    <name evidence="12" type="ORF">PXH66_07030</name>
</gene>
<evidence type="ECO:0000256" key="6">
    <source>
        <dbReference type="ARBA" id="ARBA00022679"/>
    </source>
</evidence>
<dbReference type="NCBIfam" id="NF011080">
    <property type="entry name" value="PRK14508.1-3"/>
    <property type="match status" value="1"/>
</dbReference>
<dbReference type="PANTHER" id="PTHR32438:SF5">
    <property type="entry name" value="4-ALPHA-GLUCANOTRANSFERASE DPE1, CHLOROPLASTIC_AMYLOPLASTIC"/>
    <property type="match status" value="1"/>
</dbReference>
<evidence type="ECO:0000256" key="4">
    <source>
        <dbReference type="ARBA" id="ARBA00020295"/>
    </source>
</evidence>
<keyword evidence="6 10" id="KW-0808">Transferase</keyword>
<dbReference type="EMBL" id="CP119075">
    <property type="protein sequence ID" value="WED66601.1"/>
    <property type="molecule type" value="Genomic_DNA"/>
</dbReference>
<evidence type="ECO:0000256" key="9">
    <source>
        <dbReference type="ARBA" id="ARBA00031501"/>
    </source>
</evidence>
<dbReference type="InterPro" id="IPR017853">
    <property type="entry name" value="GH"/>
</dbReference>
<dbReference type="NCBIfam" id="TIGR00217">
    <property type="entry name" value="malQ"/>
    <property type="match status" value="1"/>
</dbReference>
<dbReference type="GO" id="GO:0004134">
    <property type="term" value="F:4-alpha-glucanotransferase activity"/>
    <property type="evidence" value="ECO:0007669"/>
    <property type="project" value="UniProtKB-EC"/>
</dbReference>
<dbReference type="Proteomes" id="UP001218638">
    <property type="component" value="Chromosome"/>
</dbReference>
<keyword evidence="7 10" id="KW-0119">Carbohydrate metabolism</keyword>
<dbReference type="PANTHER" id="PTHR32438">
    <property type="entry name" value="4-ALPHA-GLUCANOTRANSFERASE DPE1, CHLOROPLASTIC/AMYLOPLASTIC"/>
    <property type="match status" value="1"/>
</dbReference>
<evidence type="ECO:0000256" key="1">
    <source>
        <dbReference type="ARBA" id="ARBA00000439"/>
    </source>
</evidence>
<keyword evidence="13" id="KW-1185">Reference proteome</keyword>
<evidence type="ECO:0000256" key="3">
    <source>
        <dbReference type="ARBA" id="ARBA00012560"/>
    </source>
</evidence>
<evidence type="ECO:0000256" key="2">
    <source>
        <dbReference type="ARBA" id="ARBA00005684"/>
    </source>
</evidence>
<name>A0AAF0I7A7_9BACT</name>
<feature type="region of interest" description="Disordered" evidence="11">
    <location>
        <begin position="510"/>
        <end position="543"/>
    </location>
</feature>
<dbReference type="Pfam" id="PF02446">
    <property type="entry name" value="Glyco_hydro_77"/>
    <property type="match status" value="1"/>
</dbReference>
<evidence type="ECO:0000256" key="10">
    <source>
        <dbReference type="RuleBase" id="RU361207"/>
    </source>
</evidence>
<accession>A0AAF0I7A7</accession>
<keyword evidence="5 10" id="KW-0328">Glycosyltransferase</keyword>
<evidence type="ECO:0000256" key="5">
    <source>
        <dbReference type="ARBA" id="ARBA00022676"/>
    </source>
</evidence>
<comment type="catalytic activity">
    <reaction evidence="1 10">
        <text>Transfers a segment of a (1-&gt;4)-alpha-D-glucan to a new position in an acceptor, which may be glucose or a (1-&gt;4)-alpha-D-glucan.</text>
        <dbReference type="EC" id="2.4.1.25"/>
    </reaction>
</comment>
<proteinExistence type="inferred from homology"/>
<reference evidence="12" key="1">
    <citation type="submission" date="2023-03" db="EMBL/GenBank/DDBJ databases">
        <title>Lomoglobus Profundus gen. nov., sp. nov., a novel member of the phylum Verrucomicrobia, isolated from deep-marine sediment of South China Sea.</title>
        <authorList>
            <person name="Ahmad T."/>
            <person name="Ishaq S.E."/>
            <person name="Wang F."/>
        </authorList>
    </citation>
    <scope>NUCLEOTIDE SEQUENCE</scope>
    <source>
        <strain evidence="12">LMO-M01</strain>
    </source>
</reference>
<dbReference type="SUPFAM" id="SSF51445">
    <property type="entry name" value="(Trans)glycosidases"/>
    <property type="match status" value="1"/>
</dbReference>
<evidence type="ECO:0000313" key="12">
    <source>
        <dbReference type="EMBL" id="WED66601.1"/>
    </source>
</evidence>
<dbReference type="InterPro" id="IPR003385">
    <property type="entry name" value="Glyco_hydro_77"/>
</dbReference>
<sequence>MNSLRPNWLRCRSSGVLAPISALPGDFGIGNLGTGARRFIDFLADTGFQHWQICPAGPTGFGDSPYQSFSSFAGNAYFIDLAPLLAEGLLTEDDVAPLRALPTSVTDYGELYRLFWPVLSRAHERFVNLGPDAPWGGAGALEAFTQKHATWLPSYVAFMALKDHFGGHAWPMWPVQWRDWRPGIEQELPETAAADAARHGFYQFLFYRQWADLREHAVDRGVAIIGDVPIFVALDSADTWRWRDVFRLDAAGRPAAIAGVPPDYFSDRGQCWGNPLYDWEHLAATDYAWWIERLRSAFAQCDIVRLDHFRGFHTFWEIPAEALDARRGTWCRGPGLALFDAIAAALPSARLIAEDLGYINAGVAALRQAAGLPGMKILQFGYGHDDNNVNLPHFYPPESVVYTGTHDNDTTRGWLRRLDAETREVLRDYYGISEPDTAWPFIRAAFASVARLAVVPLQDLLDLDSEARMNQPGTTEGNWRWRFTTADLDALNARRGETLRRWHRMFDRTGDPRQRDYSAPPGELPHDAVAMAAPLNSTPTTLS</sequence>
<dbReference type="KEGG" id="slom:PXH66_07030"/>
<dbReference type="RefSeq" id="WP_330927950.1">
    <property type="nucleotide sequence ID" value="NZ_CP119075.1"/>
</dbReference>
<dbReference type="AlphaFoldDB" id="A0AAF0I7A7"/>
<dbReference type="GO" id="GO:0005975">
    <property type="term" value="P:carbohydrate metabolic process"/>
    <property type="evidence" value="ECO:0007669"/>
    <property type="project" value="InterPro"/>
</dbReference>
<organism evidence="12 13">
    <name type="scientific">Synoicihabitans lomoniglobus</name>
    <dbReference type="NCBI Taxonomy" id="2909285"/>
    <lineage>
        <taxon>Bacteria</taxon>
        <taxon>Pseudomonadati</taxon>
        <taxon>Verrucomicrobiota</taxon>
        <taxon>Opitutia</taxon>
        <taxon>Opitutales</taxon>
        <taxon>Opitutaceae</taxon>
        <taxon>Synoicihabitans</taxon>
    </lineage>
</organism>
<dbReference type="EC" id="2.4.1.25" evidence="3 10"/>
<evidence type="ECO:0000256" key="8">
    <source>
        <dbReference type="ARBA" id="ARBA00031423"/>
    </source>
</evidence>
<evidence type="ECO:0000256" key="7">
    <source>
        <dbReference type="ARBA" id="ARBA00023277"/>
    </source>
</evidence>
<protein>
    <recommendedName>
        <fullName evidence="4 10">4-alpha-glucanotransferase</fullName>
        <ecNumber evidence="3 10">2.4.1.25</ecNumber>
    </recommendedName>
    <alternativeName>
        <fullName evidence="8 10">Amylomaltase</fullName>
    </alternativeName>
    <alternativeName>
        <fullName evidence="9 10">Disproportionating enzyme</fullName>
    </alternativeName>
</protein>
<evidence type="ECO:0000256" key="11">
    <source>
        <dbReference type="SAM" id="MobiDB-lite"/>
    </source>
</evidence>
<evidence type="ECO:0000313" key="13">
    <source>
        <dbReference type="Proteomes" id="UP001218638"/>
    </source>
</evidence>
<dbReference type="Gene3D" id="3.20.20.80">
    <property type="entry name" value="Glycosidases"/>
    <property type="match status" value="1"/>
</dbReference>